<dbReference type="EMBL" id="GU474835">
    <property type="protein sequence ID" value="ADI16333.1"/>
    <property type="molecule type" value="Genomic_DNA"/>
</dbReference>
<evidence type="ECO:0000256" key="2">
    <source>
        <dbReference type="ARBA" id="ARBA00023002"/>
    </source>
</evidence>
<dbReference type="InterPro" id="IPR036291">
    <property type="entry name" value="NAD(P)-bd_dom_sf"/>
</dbReference>
<dbReference type="Pfam" id="PF13561">
    <property type="entry name" value="adh_short_C2"/>
    <property type="match status" value="1"/>
</dbReference>
<keyword evidence="2" id="KW-0560">Oxidoreductase</keyword>
<evidence type="ECO:0000256" key="1">
    <source>
        <dbReference type="ARBA" id="ARBA00006484"/>
    </source>
</evidence>
<dbReference type="GO" id="GO:0016491">
    <property type="term" value="F:oxidoreductase activity"/>
    <property type="evidence" value="ECO:0007669"/>
    <property type="project" value="UniProtKB-KW"/>
</dbReference>
<dbReference type="AlphaFoldDB" id="E0XPJ2"/>
<name>E0XPJ2_9BACT</name>
<proteinExistence type="inferred from homology"/>
<reference evidence="3" key="1">
    <citation type="journal article" date="2011" name="Environ. Microbiol.">
        <title>Time-series analyses of Monterey Bay coastal microbial picoplankton using a 'genome proxy' microarray.</title>
        <authorList>
            <person name="Rich V.I."/>
            <person name="Pham V.D."/>
            <person name="Eppley J."/>
            <person name="Shi Y."/>
            <person name="DeLong E.F."/>
        </authorList>
    </citation>
    <scope>NUCLEOTIDE SEQUENCE</scope>
</reference>
<comment type="similarity">
    <text evidence="1">Belongs to the short-chain dehydrogenases/reductases (SDR) family.</text>
</comment>
<dbReference type="FunFam" id="3.40.50.720:FF:000084">
    <property type="entry name" value="Short-chain dehydrogenase reductase"/>
    <property type="match status" value="1"/>
</dbReference>
<dbReference type="PROSITE" id="PS00061">
    <property type="entry name" value="ADH_SHORT"/>
    <property type="match status" value="1"/>
</dbReference>
<organism evidence="3">
    <name type="scientific">uncultured bacterium HF130_01F24</name>
    <dbReference type="NCBI Taxonomy" id="710814"/>
    <lineage>
        <taxon>Bacteria</taxon>
        <taxon>environmental samples</taxon>
    </lineage>
</organism>
<dbReference type="InterPro" id="IPR020904">
    <property type="entry name" value="Sc_DH/Rdtase_CS"/>
</dbReference>
<dbReference type="PRINTS" id="PR00081">
    <property type="entry name" value="GDHRDH"/>
</dbReference>
<sequence length="249" mass="27550">MNSKVVLVTGAAKRIGASIVRTFHANGYRVLIHAKSSKNEANALRSELNKIRKNSAGTIYADFDSHIETQKLSVAALDYFGRIDVLINNASMFYPSPLLEASPDDWRSLFNSNVKAAFFLSQALTSELKRRKGSIINIIDAHADKPLRNHVLYNMAKSALKSMTKTLSLEMAPHVRVNGISPGAILWPETLERESDEKINQQKVEILDSIPMKRIGSAEDISNLAYFFAEKGQYITGQVIKVDGGRSLG</sequence>
<protein>
    <submittedName>
        <fullName evidence="3">Dehydrogenases with different specificities (Related to short-chain alcohol dehydrogenases)</fullName>
    </submittedName>
</protein>
<dbReference type="InterPro" id="IPR002347">
    <property type="entry name" value="SDR_fam"/>
</dbReference>
<dbReference type="PRINTS" id="PR00080">
    <property type="entry name" value="SDRFAMILY"/>
</dbReference>
<dbReference type="NCBIfam" id="NF006598">
    <property type="entry name" value="PRK09135.1"/>
    <property type="match status" value="1"/>
</dbReference>
<dbReference type="SUPFAM" id="SSF51735">
    <property type="entry name" value="NAD(P)-binding Rossmann-fold domains"/>
    <property type="match status" value="1"/>
</dbReference>
<evidence type="ECO:0000313" key="3">
    <source>
        <dbReference type="EMBL" id="ADI16333.1"/>
    </source>
</evidence>
<dbReference type="PANTHER" id="PTHR43639">
    <property type="entry name" value="OXIDOREDUCTASE, SHORT-CHAIN DEHYDROGENASE/REDUCTASE FAMILY (AFU_ORTHOLOGUE AFUA_5G02870)"/>
    <property type="match status" value="1"/>
</dbReference>
<dbReference type="Gene3D" id="3.40.50.720">
    <property type="entry name" value="NAD(P)-binding Rossmann-like Domain"/>
    <property type="match status" value="1"/>
</dbReference>
<accession>E0XPJ2</accession>
<dbReference type="PANTHER" id="PTHR43639:SF1">
    <property type="entry name" value="SHORT-CHAIN DEHYDROGENASE_REDUCTASE FAMILY PROTEIN"/>
    <property type="match status" value="1"/>
</dbReference>